<dbReference type="InterPro" id="IPR018022">
    <property type="entry name" value="IPT"/>
</dbReference>
<evidence type="ECO:0000256" key="7">
    <source>
        <dbReference type="ARBA" id="ARBA00022840"/>
    </source>
</evidence>
<dbReference type="NCBIfam" id="TIGR00174">
    <property type="entry name" value="miaA"/>
    <property type="match status" value="1"/>
</dbReference>
<evidence type="ECO:0000256" key="1">
    <source>
        <dbReference type="ARBA" id="ARBA00001946"/>
    </source>
</evidence>
<keyword evidence="8 10" id="KW-0460">Magnesium</keyword>
<comment type="caution">
    <text evidence="14">The sequence shown here is derived from an EMBL/GenBank/DDBJ whole genome shotgun (WGS) entry which is preliminary data.</text>
</comment>
<feature type="region of interest" description="Interaction with substrate tRNA" evidence="10">
    <location>
        <begin position="44"/>
        <end position="47"/>
    </location>
</feature>
<keyword evidence="6 10" id="KW-0547">Nucleotide-binding</keyword>
<dbReference type="Gene3D" id="1.10.20.140">
    <property type="match status" value="1"/>
</dbReference>
<keyword evidence="4 10" id="KW-0808">Transferase</keyword>
<dbReference type="HAMAP" id="MF_00185">
    <property type="entry name" value="IPP_trans"/>
    <property type="match status" value="1"/>
</dbReference>
<evidence type="ECO:0000256" key="12">
    <source>
        <dbReference type="RuleBase" id="RU003784"/>
    </source>
</evidence>
<comment type="catalytic activity">
    <reaction evidence="9 10 11">
        <text>adenosine(37) in tRNA + dimethylallyl diphosphate = N(6)-dimethylallyladenosine(37) in tRNA + diphosphate</text>
        <dbReference type="Rhea" id="RHEA:26482"/>
        <dbReference type="Rhea" id="RHEA-COMP:10162"/>
        <dbReference type="Rhea" id="RHEA-COMP:10375"/>
        <dbReference type="ChEBI" id="CHEBI:33019"/>
        <dbReference type="ChEBI" id="CHEBI:57623"/>
        <dbReference type="ChEBI" id="CHEBI:74411"/>
        <dbReference type="ChEBI" id="CHEBI:74415"/>
        <dbReference type="EC" id="2.5.1.75"/>
    </reaction>
</comment>
<comment type="cofactor">
    <cofactor evidence="1 10">
        <name>Mg(2+)</name>
        <dbReference type="ChEBI" id="CHEBI:18420"/>
    </cofactor>
</comment>
<evidence type="ECO:0000256" key="6">
    <source>
        <dbReference type="ARBA" id="ARBA00022741"/>
    </source>
</evidence>
<organism evidence="14 15">
    <name type="scientific">Bacterioplanoides pacificum</name>
    <dbReference type="NCBI Taxonomy" id="1171596"/>
    <lineage>
        <taxon>Bacteria</taxon>
        <taxon>Pseudomonadati</taxon>
        <taxon>Pseudomonadota</taxon>
        <taxon>Gammaproteobacteria</taxon>
        <taxon>Oceanospirillales</taxon>
        <taxon>Oceanospirillaceae</taxon>
        <taxon>Bacterioplanoides</taxon>
    </lineage>
</organism>
<evidence type="ECO:0000313" key="15">
    <source>
        <dbReference type="Proteomes" id="UP001595722"/>
    </source>
</evidence>
<comment type="function">
    <text evidence="2 10 12">Catalyzes the transfer of a dimethylallyl group onto the adenine at position 37 in tRNAs that read codons beginning with uridine, leading to the formation of N6-(dimethylallyl)adenosine (i(6)A).</text>
</comment>
<dbReference type="Gene3D" id="3.40.50.300">
    <property type="entry name" value="P-loop containing nucleotide triphosphate hydrolases"/>
    <property type="match status" value="1"/>
</dbReference>
<dbReference type="Pfam" id="PF01715">
    <property type="entry name" value="IPPT"/>
    <property type="match status" value="1"/>
</dbReference>
<gene>
    <name evidence="10 14" type="primary">miaA</name>
    <name evidence="14" type="ORF">ACFOMG_10245</name>
</gene>
<evidence type="ECO:0000256" key="10">
    <source>
        <dbReference type="HAMAP-Rule" id="MF_00185"/>
    </source>
</evidence>
<dbReference type="RefSeq" id="WP_376866447.1">
    <property type="nucleotide sequence ID" value="NZ_JBHRYB010000008.1"/>
</dbReference>
<reference evidence="15" key="1">
    <citation type="journal article" date="2019" name="Int. J. Syst. Evol. Microbiol.">
        <title>The Global Catalogue of Microorganisms (GCM) 10K type strain sequencing project: providing services to taxonomists for standard genome sequencing and annotation.</title>
        <authorList>
            <consortium name="The Broad Institute Genomics Platform"/>
            <consortium name="The Broad Institute Genome Sequencing Center for Infectious Disease"/>
            <person name="Wu L."/>
            <person name="Ma J."/>
        </authorList>
    </citation>
    <scope>NUCLEOTIDE SEQUENCE [LARGE SCALE GENOMIC DNA]</scope>
    <source>
        <strain evidence="15">KCTC 42424</strain>
    </source>
</reference>
<feature type="site" description="Interaction with substrate tRNA" evidence="10">
    <location>
        <position position="132"/>
    </location>
</feature>
<evidence type="ECO:0000313" key="14">
    <source>
        <dbReference type="EMBL" id="MFC3680475.1"/>
    </source>
</evidence>
<evidence type="ECO:0000256" key="5">
    <source>
        <dbReference type="ARBA" id="ARBA00022694"/>
    </source>
</evidence>
<feature type="binding site" evidence="10">
    <location>
        <begin position="21"/>
        <end position="26"/>
    </location>
    <ligand>
        <name>substrate</name>
    </ligand>
</feature>
<dbReference type="SUPFAM" id="SSF52540">
    <property type="entry name" value="P-loop containing nucleoside triphosphate hydrolases"/>
    <property type="match status" value="2"/>
</dbReference>
<comment type="caution">
    <text evidence="10">Lacks conserved residue(s) required for the propagation of feature annotation.</text>
</comment>
<protein>
    <recommendedName>
        <fullName evidence="10">tRNA dimethylallyltransferase</fullName>
        <ecNumber evidence="10">2.5.1.75</ecNumber>
    </recommendedName>
    <alternativeName>
        <fullName evidence="10">Dimethylallyl diphosphate:tRNA dimethylallyltransferase</fullName>
        <shortName evidence="10">DMAPP:tRNA dimethylallyltransferase</shortName>
        <shortName evidence="10">DMATase</shortName>
    </alternativeName>
    <alternativeName>
        <fullName evidence="10">Isopentenyl-diphosphate:tRNA isopentenyltransferase</fullName>
        <shortName evidence="10">IPP transferase</shortName>
        <shortName evidence="10">IPPT</shortName>
        <shortName evidence="10">IPTase</shortName>
    </alternativeName>
</protein>
<dbReference type="EMBL" id="JBHRYB010000008">
    <property type="protein sequence ID" value="MFC3680475.1"/>
    <property type="molecule type" value="Genomic_DNA"/>
</dbReference>
<comment type="subunit">
    <text evidence="10">Monomer.</text>
</comment>
<feature type="region of interest" description="Interaction with substrate tRNA" evidence="10">
    <location>
        <begin position="168"/>
        <end position="172"/>
    </location>
</feature>
<dbReference type="GO" id="GO:0052381">
    <property type="term" value="F:tRNA dimethylallyltransferase activity"/>
    <property type="evidence" value="ECO:0007669"/>
    <property type="project" value="UniProtKB-EC"/>
</dbReference>
<dbReference type="Proteomes" id="UP001595722">
    <property type="component" value="Unassembled WGS sequence"/>
</dbReference>
<feature type="site" description="Interaction with substrate tRNA" evidence="10">
    <location>
        <position position="110"/>
    </location>
</feature>
<evidence type="ECO:0000256" key="11">
    <source>
        <dbReference type="RuleBase" id="RU003783"/>
    </source>
</evidence>
<dbReference type="InterPro" id="IPR027417">
    <property type="entry name" value="P-loop_NTPase"/>
</dbReference>
<name>A0ABV7VSH5_9GAMM</name>
<evidence type="ECO:0000256" key="4">
    <source>
        <dbReference type="ARBA" id="ARBA00022679"/>
    </source>
</evidence>
<keyword evidence="5 10" id="KW-0819">tRNA processing</keyword>
<dbReference type="InterPro" id="IPR039657">
    <property type="entry name" value="Dimethylallyltransferase"/>
</dbReference>
<evidence type="ECO:0000256" key="8">
    <source>
        <dbReference type="ARBA" id="ARBA00022842"/>
    </source>
</evidence>
<keyword evidence="15" id="KW-1185">Reference proteome</keyword>
<evidence type="ECO:0000256" key="9">
    <source>
        <dbReference type="ARBA" id="ARBA00049563"/>
    </source>
</evidence>
<comment type="similarity">
    <text evidence="3 10 13">Belongs to the IPP transferase family.</text>
</comment>
<accession>A0ABV7VSH5</accession>
<evidence type="ECO:0000256" key="13">
    <source>
        <dbReference type="RuleBase" id="RU003785"/>
    </source>
</evidence>
<proteinExistence type="inferred from homology"/>
<dbReference type="PANTHER" id="PTHR11088:SF60">
    <property type="entry name" value="TRNA DIMETHYLALLYLTRANSFERASE"/>
    <property type="match status" value="1"/>
</dbReference>
<keyword evidence="7 10" id="KW-0067">ATP-binding</keyword>
<dbReference type="PANTHER" id="PTHR11088">
    <property type="entry name" value="TRNA DIMETHYLALLYLTRANSFERASE"/>
    <property type="match status" value="1"/>
</dbReference>
<evidence type="ECO:0000256" key="2">
    <source>
        <dbReference type="ARBA" id="ARBA00003213"/>
    </source>
</evidence>
<evidence type="ECO:0000256" key="3">
    <source>
        <dbReference type="ARBA" id="ARBA00005842"/>
    </source>
</evidence>
<dbReference type="EC" id="2.5.1.75" evidence="10"/>
<feature type="region of interest" description="Interaction with substrate tRNA" evidence="10">
    <location>
        <begin position="283"/>
        <end position="290"/>
    </location>
</feature>
<sequence length="323" mass="36308">MPAALDMNKELPPAIFLMGPTASGKTALALELVDNYPCEIISVDSALVYKGMDIGTAKPDADMLARAPHRLIDLIDPAESYSAASFREDALREMADITAAGKVPLLVGGTMMYFKFLRDGAADLPKADDAVRERLLAEGLQHGWPYMHQRLAQVDPESAARLKPMDSQRIQRALEVYEVSGKTLTQLWAEQHQQALPYHVVNLAVCPPQRQQLHDRIALRFHQMLDEGFIDEVRALYQRGDLNPELPSIRAVGYRQAWDYLEGKVTYEEMTERGIIATRQLAKRQITWLRSWPDLHWLDTNDSKLLQSALKILEANAIFSASS</sequence>
<feature type="binding site" evidence="10">
    <location>
        <begin position="19"/>
        <end position="26"/>
    </location>
    <ligand>
        <name>ATP</name>
        <dbReference type="ChEBI" id="CHEBI:30616"/>
    </ligand>
</feature>